<evidence type="ECO:0000259" key="2">
    <source>
        <dbReference type="Pfam" id="PF06580"/>
    </source>
</evidence>
<evidence type="ECO:0000313" key="3">
    <source>
        <dbReference type="EMBL" id="GGC21431.1"/>
    </source>
</evidence>
<keyword evidence="1" id="KW-1133">Transmembrane helix</keyword>
<evidence type="ECO:0000256" key="1">
    <source>
        <dbReference type="SAM" id="Phobius"/>
    </source>
</evidence>
<keyword evidence="4" id="KW-1185">Reference proteome</keyword>
<dbReference type="Proteomes" id="UP000636010">
    <property type="component" value="Unassembled WGS sequence"/>
</dbReference>
<feature type="transmembrane region" description="Helical" evidence="1">
    <location>
        <begin position="86"/>
        <end position="111"/>
    </location>
</feature>
<name>A0ABQ1LCF8_9BACT</name>
<protein>
    <recommendedName>
        <fullName evidence="2">Signal transduction histidine kinase internal region domain-containing protein</fullName>
    </recommendedName>
</protein>
<feature type="domain" description="Signal transduction histidine kinase internal region" evidence="2">
    <location>
        <begin position="171"/>
        <end position="251"/>
    </location>
</feature>
<comment type="caution">
    <text evidence="3">The sequence shown here is derived from an EMBL/GenBank/DDBJ whole genome shotgun (WGS) entry which is preliminary data.</text>
</comment>
<feature type="transmembrane region" description="Helical" evidence="1">
    <location>
        <begin position="18"/>
        <end position="35"/>
    </location>
</feature>
<proteinExistence type="predicted"/>
<evidence type="ECO:0000313" key="4">
    <source>
        <dbReference type="Proteomes" id="UP000636010"/>
    </source>
</evidence>
<organism evidence="3 4">
    <name type="scientific">Marivirga lumbricoides</name>
    <dbReference type="NCBI Taxonomy" id="1046115"/>
    <lineage>
        <taxon>Bacteria</taxon>
        <taxon>Pseudomonadati</taxon>
        <taxon>Bacteroidota</taxon>
        <taxon>Cytophagia</taxon>
        <taxon>Cytophagales</taxon>
        <taxon>Marivirgaceae</taxon>
        <taxon>Marivirga</taxon>
    </lineage>
</organism>
<keyword evidence="1" id="KW-0812">Transmembrane</keyword>
<dbReference type="RefSeq" id="WP_188460069.1">
    <property type="nucleotide sequence ID" value="NZ_BAABHU010000001.1"/>
</dbReference>
<keyword evidence="1" id="KW-0472">Membrane</keyword>
<dbReference type="Pfam" id="PF06580">
    <property type="entry name" value="His_kinase"/>
    <property type="match status" value="1"/>
</dbReference>
<gene>
    <name evidence="3" type="ORF">GCM10011506_03310</name>
</gene>
<dbReference type="EMBL" id="BMEC01000001">
    <property type="protein sequence ID" value="GGC21431.1"/>
    <property type="molecule type" value="Genomic_DNA"/>
</dbReference>
<dbReference type="PANTHER" id="PTHR34220">
    <property type="entry name" value="SENSOR HISTIDINE KINASE YPDA"/>
    <property type="match status" value="1"/>
</dbReference>
<sequence>MITNKEKRVKYLGFDDKWFTIIGILLLGLSTGFIFNAANVNLTTVEFVLTFIVSLFFSGCDWLINRLILIQLRKAYPGLKDSAKRILFLFFCITITVILVDFLGVSLISSVAENIGGNVQSGNFQERTRTLVVIVFLTMMVMAIYEAIYFFVLLKKSVREEEQAKQAIIQAELDTLRNQVQPHFFFNTLNTLRDIIDQSPKEDARQFVDKLSDIYRFLLESGNSHLISLKAELKFAKAYIHIQSERFGENLKLNWNIPPTLEDKMIAPMSLQLLLENAIKHNVISRAKPLVIDVDIADDYIVVSNKIQKKSTQLPSTKMGLKNIEKRYTLISDRSIEVKNDGNYFLVSLPLLNESTLKE</sequence>
<feature type="transmembrane region" description="Helical" evidence="1">
    <location>
        <begin position="131"/>
        <end position="154"/>
    </location>
</feature>
<dbReference type="InterPro" id="IPR010559">
    <property type="entry name" value="Sig_transdc_His_kin_internal"/>
</dbReference>
<feature type="transmembrane region" description="Helical" evidence="1">
    <location>
        <begin position="47"/>
        <end position="65"/>
    </location>
</feature>
<reference evidence="4" key="1">
    <citation type="journal article" date="2019" name="Int. J. Syst. Evol. Microbiol.">
        <title>The Global Catalogue of Microorganisms (GCM) 10K type strain sequencing project: providing services to taxonomists for standard genome sequencing and annotation.</title>
        <authorList>
            <consortium name="The Broad Institute Genomics Platform"/>
            <consortium name="The Broad Institute Genome Sequencing Center for Infectious Disease"/>
            <person name="Wu L."/>
            <person name="Ma J."/>
        </authorList>
    </citation>
    <scope>NUCLEOTIDE SEQUENCE [LARGE SCALE GENOMIC DNA]</scope>
    <source>
        <strain evidence="4">CGMCC 1.10832</strain>
    </source>
</reference>
<dbReference type="PANTHER" id="PTHR34220:SF7">
    <property type="entry name" value="SENSOR HISTIDINE KINASE YPDA"/>
    <property type="match status" value="1"/>
</dbReference>
<accession>A0ABQ1LCF8</accession>
<dbReference type="InterPro" id="IPR050640">
    <property type="entry name" value="Bact_2-comp_sensor_kinase"/>
</dbReference>